<dbReference type="Proteomes" id="UP001523566">
    <property type="component" value="Unassembled WGS sequence"/>
</dbReference>
<organism evidence="1 2">
    <name type="scientific">Aequitasia blattaphilus</name>
    <dbReference type="NCBI Taxonomy" id="2949332"/>
    <lineage>
        <taxon>Bacteria</taxon>
        <taxon>Bacillati</taxon>
        <taxon>Bacillota</taxon>
        <taxon>Clostridia</taxon>
        <taxon>Lachnospirales</taxon>
        <taxon>Lachnospiraceae</taxon>
        <taxon>Aequitasia</taxon>
    </lineage>
</organism>
<gene>
    <name evidence="1" type="ORF">NK125_14610</name>
</gene>
<reference evidence="1 2" key="1">
    <citation type="journal article" date="2022" name="Genome Biol. Evol.">
        <title>Host diet, physiology and behaviors set the stage for Lachnospiraceae cladogenesis.</title>
        <authorList>
            <person name="Vera-Ponce De Leon A."/>
            <person name="Schneider M."/>
            <person name="Jahnes B.C."/>
            <person name="Sadowski V."/>
            <person name="Camuy-Velez L.A."/>
            <person name="Duan J."/>
            <person name="Sabree Z.L."/>
        </authorList>
    </citation>
    <scope>NUCLEOTIDE SEQUENCE [LARGE SCALE GENOMIC DNA]</scope>
    <source>
        <strain evidence="1 2">PAL113</strain>
    </source>
</reference>
<comment type="caution">
    <text evidence="1">The sequence shown here is derived from an EMBL/GenBank/DDBJ whole genome shotgun (WGS) entry which is preliminary data.</text>
</comment>
<evidence type="ECO:0000313" key="2">
    <source>
        <dbReference type="Proteomes" id="UP001523566"/>
    </source>
</evidence>
<dbReference type="RefSeq" id="WP_262067400.1">
    <property type="nucleotide sequence ID" value="NZ_JAMXOD010000035.1"/>
</dbReference>
<name>A0ABT1ED94_9FIRM</name>
<sequence>MTKREQAELIVETIDEKVSLVPSYMWDRTVNAVISALMEIEIVEE</sequence>
<protein>
    <recommendedName>
        <fullName evidence="3">Phage protein</fullName>
    </recommendedName>
</protein>
<dbReference type="EMBL" id="JAMZFW010000035">
    <property type="protein sequence ID" value="MCP1103631.1"/>
    <property type="molecule type" value="Genomic_DNA"/>
</dbReference>
<evidence type="ECO:0008006" key="3">
    <source>
        <dbReference type="Google" id="ProtNLM"/>
    </source>
</evidence>
<evidence type="ECO:0000313" key="1">
    <source>
        <dbReference type="EMBL" id="MCP1103631.1"/>
    </source>
</evidence>
<proteinExistence type="predicted"/>
<keyword evidence="2" id="KW-1185">Reference proteome</keyword>
<accession>A0ABT1ED94</accession>